<dbReference type="PANTHER" id="PTHR11695">
    <property type="entry name" value="ALCOHOL DEHYDROGENASE RELATED"/>
    <property type="match status" value="1"/>
</dbReference>
<dbReference type="Pfam" id="PF13602">
    <property type="entry name" value="ADH_zinc_N_2"/>
    <property type="match status" value="1"/>
</dbReference>
<proteinExistence type="predicted"/>
<sequence length="345" mass="37606">MYALQLNEFGPASNLKYVEVKVPTINSPYQMIIKVMAAGVNPVDYKFRKGLYPISNIIGVIKIIGSDFSGIVVAKGSKVTEFNIGDQVFGKKNPYFGGGTYAQYTIVNINDGGIVKKPATITHQEAAGFGVAGITAWTGLITVGGLKIGEEAKEVQKKILVIGASGGCGTYTVQIAKNINNAQVTAICSGKNAELIKKLGADRIIDYTKEDFVEVLKEEKESFDLVIDCVGGDEFYTKSIPILKKKGNFLTFVGPDAYGESASTIDVIRLLAMIANRNLFGERSYRFVLAASGKDLPKMVPYLEKRQIVTVIDREFDLKDGQQAHEMIESHRTVGKIILNCNNNN</sequence>
<dbReference type="InterPro" id="IPR036291">
    <property type="entry name" value="NAD(P)-bd_dom_sf"/>
</dbReference>
<organism evidence="2 3">
    <name type="scientific">Funneliformis mosseae</name>
    <name type="common">Endomycorrhizal fungus</name>
    <name type="synonym">Glomus mosseae</name>
    <dbReference type="NCBI Taxonomy" id="27381"/>
    <lineage>
        <taxon>Eukaryota</taxon>
        <taxon>Fungi</taxon>
        <taxon>Fungi incertae sedis</taxon>
        <taxon>Mucoromycota</taxon>
        <taxon>Glomeromycotina</taxon>
        <taxon>Glomeromycetes</taxon>
        <taxon>Glomerales</taxon>
        <taxon>Glomeraceae</taxon>
        <taxon>Funneliformis</taxon>
    </lineage>
</organism>
<dbReference type="CDD" id="cd08267">
    <property type="entry name" value="MDR1"/>
    <property type="match status" value="1"/>
</dbReference>
<accession>A0A9N8V2E9</accession>
<dbReference type="SUPFAM" id="SSF51735">
    <property type="entry name" value="NAD(P)-binding Rossmann-fold domains"/>
    <property type="match status" value="1"/>
</dbReference>
<reference evidence="2" key="1">
    <citation type="submission" date="2021-06" db="EMBL/GenBank/DDBJ databases">
        <authorList>
            <person name="Kallberg Y."/>
            <person name="Tangrot J."/>
            <person name="Rosling A."/>
        </authorList>
    </citation>
    <scope>NUCLEOTIDE SEQUENCE</scope>
    <source>
        <strain evidence="2">87-6 pot B 2015</strain>
    </source>
</reference>
<dbReference type="InterPro" id="IPR011032">
    <property type="entry name" value="GroES-like_sf"/>
</dbReference>
<dbReference type="AlphaFoldDB" id="A0A9N8V2E9"/>
<feature type="domain" description="Enoyl reductase (ER)" evidence="1">
    <location>
        <begin position="10"/>
        <end position="339"/>
    </location>
</feature>
<evidence type="ECO:0000313" key="2">
    <source>
        <dbReference type="EMBL" id="CAG8434114.1"/>
    </source>
</evidence>
<dbReference type="SMART" id="SM00829">
    <property type="entry name" value="PKS_ER"/>
    <property type="match status" value="1"/>
</dbReference>
<comment type="caution">
    <text evidence="2">The sequence shown here is derived from an EMBL/GenBank/DDBJ whole genome shotgun (WGS) entry which is preliminary data.</text>
</comment>
<evidence type="ECO:0000313" key="3">
    <source>
        <dbReference type="Proteomes" id="UP000789375"/>
    </source>
</evidence>
<dbReference type="Gene3D" id="3.90.180.10">
    <property type="entry name" value="Medium-chain alcohol dehydrogenases, catalytic domain"/>
    <property type="match status" value="1"/>
</dbReference>
<evidence type="ECO:0000259" key="1">
    <source>
        <dbReference type="SMART" id="SM00829"/>
    </source>
</evidence>
<dbReference type="InterPro" id="IPR050700">
    <property type="entry name" value="YIM1/Zinc_Alcohol_DH_Fams"/>
</dbReference>
<dbReference type="InterPro" id="IPR013154">
    <property type="entry name" value="ADH-like_N"/>
</dbReference>
<dbReference type="Proteomes" id="UP000789375">
    <property type="component" value="Unassembled WGS sequence"/>
</dbReference>
<protein>
    <submittedName>
        <fullName evidence="2">10036_t:CDS:1</fullName>
    </submittedName>
</protein>
<dbReference type="Pfam" id="PF08240">
    <property type="entry name" value="ADH_N"/>
    <property type="match status" value="1"/>
</dbReference>
<name>A0A9N8V2E9_FUNMO</name>
<dbReference type="Gene3D" id="3.40.50.720">
    <property type="entry name" value="NAD(P)-binding Rossmann-like Domain"/>
    <property type="match status" value="1"/>
</dbReference>
<dbReference type="InterPro" id="IPR020843">
    <property type="entry name" value="ER"/>
</dbReference>
<dbReference type="PANTHER" id="PTHR11695:SF294">
    <property type="entry name" value="RETICULON-4-INTERACTING PROTEIN 1, MITOCHONDRIAL"/>
    <property type="match status" value="1"/>
</dbReference>
<dbReference type="EMBL" id="CAJVPP010000003">
    <property type="protein sequence ID" value="CAG8434114.1"/>
    <property type="molecule type" value="Genomic_DNA"/>
</dbReference>
<gene>
    <name evidence="2" type="ORF">FMOSSE_LOCUS32</name>
</gene>
<keyword evidence="3" id="KW-1185">Reference proteome</keyword>
<dbReference type="SUPFAM" id="SSF50129">
    <property type="entry name" value="GroES-like"/>
    <property type="match status" value="1"/>
</dbReference>
<dbReference type="GO" id="GO:0016491">
    <property type="term" value="F:oxidoreductase activity"/>
    <property type="evidence" value="ECO:0007669"/>
    <property type="project" value="InterPro"/>
</dbReference>